<evidence type="ECO:0008006" key="2">
    <source>
        <dbReference type="Google" id="ProtNLM"/>
    </source>
</evidence>
<protein>
    <recommendedName>
        <fullName evidence="2">Recombination endonuclease VII</fullName>
    </recommendedName>
</protein>
<dbReference type="Pfam" id="PF02945">
    <property type="entry name" value="Endonuclease_7"/>
    <property type="match status" value="1"/>
</dbReference>
<dbReference type="InterPro" id="IPR004211">
    <property type="entry name" value="Endonuclease_7"/>
</dbReference>
<name>A0A6C0DWF6_9ZZZZ</name>
<sequence>MDTSTATSNITDNERQHYITFKHKAKFSSPEEEFIYASSNEKQCTKCKIMKKLTEYKGNTSGSDPFNRDGYRLLRPECKDCGSKVSSGKSSAIKLAKQLGIPHKAPQGTTCEVCGKLAKNGDELVFDHCHKTNKFRGYLHNSCNRSIGVLGDDVERTLKVLNYLNITEKKNFIVDPISGKLTIQ</sequence>
<dbReference type="InterPro" id="IPR038563">
    <property type="entry name" value="Endonuclease_7_sf"/>
</dbReference>
<dbReference type="AlphaFoldDB" id="A0A6C0DWF6"/>
<proteinExistence type="predicted"/>
<organism evidence="1">
    <name type="scientific">viral metagenome</name>
    <dbReference type="NCBI Taxonomy" id="1070528"/>
    <lineage>
        <taxon>unclassified sequences</taxon>
        <taxon>metagenomes</taxon>
        <taxon>organismal metagenomes</taxon>
    </lineage>
</organism>
<accession>A0A6C0DWF6</accession>
<dbReference type="SUPFAM" id="SSF54060">
    <property type="entry name" value="His-Me finger endonucleases"/>
    <property type="match status" value="1"/>
</dbReference>
<dbReference type="EMBL" id="MN739683">
    <property type="protein sequence ID" value="QHT20771.1"/>
    <property type="molecule type" value="Genomic_DNA"/>
</dbReference>
<dbReference type="Gene3D" id="3.40.1800.10">
    <property type="entry name" value="His-Me finger endonucleases"/>
    <property type="match status" value="1"/>
</dbReference>
<dbReference type="InterPro" id="IPR044925">
    <property type="entry name" value="His-Me_finger_sf"/>
</dbReference>
<evidence type="ECO:0000313" key="1">
    <source>
        <dbReference type="EMBL" id="QHT20771.1"/>
    </source>
</evidence>
<reference evidence="1" key="1">
    <citation type="journal article" date="2020" name="Nature">
        <title>Giant virus diversity and host interactions through global metagenomics.</title>
        <authorList>
            <person name="Schulz F."/>
            <person name="Roux S."/>
            <person name="Paez-Espino D."/>
            <person name="Jungbluth S."/>
            <person name="Walsh D.A."/>
            <person name="Denef V.J."/>
            <person name="McMahon K.D."/>
            <person name="Konstantinidis K.T."/>
            <person name="Eloe-Fadrosh E.A."/>
            <person name="Kyrpides N.C."/>
            <person name="Woyke T."/>
        </authorList>
    </citation>
    <scope>NUCLEOTIDE SEQUENCE</scope>
    <source>
        <strain evidence="1">GVMAG-M-3300023174-75</strain>
    </source>
</reference>